<feature type="region of interest" description="Disordered" evidence="1">
    <location>
        <begin position="40"/>
        <end position="66"/>
    </location>
</feature>
<feature type="region of interest" description="Disordered" evidence="1">
    <location>
        <begin position="567"/>
        <end position="722"/>
    </location>
</feature>
<feature type="compositionally biased region" description="Pro residues" evidence="1">
    <location>
        <begin position="582"/>
        <end position="606"/>
    </location>
</feature>
<feature type="compositionally biased region" description="Polar residues" evidence="1">
    <location>
        <begin position="274"/>
        <end position="291"/>
    </location>
</feature>
<feature type="region of interest" description="Disordered" evidence="1">
    <location>
        <begin position="500"/>
        <end position="545"/>
    </location>
</feature>
<feature type="compositionally biased region" description="Basic and acidic residues" evidence="1">
    <location>
        <begin position="807"/>
        <end position="816"/>
    </location>
</feature>
<sequence length="1280" mass="139124">GHGRPSRSRQPSAGWRVDATATPCIDRDTVLKINRRPLQRRHRSCDNVWPPTRSPAATAERQPSPSVADAYAGEFAIEGRRYGSHDSIHFDERIRRQHKIEPLRTLFDRENVVLTDWGHRPPDKNDNHVDGHGVAQGVATSAPDVRLTPSSDCSPAAGTAASSDYHYQHHHHHQHQAQEAVLAAPTPPPPPPRRYYLPMDKIVSGELEAMLRLFQDTSRASTASPVLPGRRSATPSGKPQLQLHERSKSAQGQARLQQDGIDSKPPLKHKPATGRSTTPRAHQLQRHPTVTDVSCIQPWPVDDAVEAHHEFNLNSNTEPNLNIDGRWPKPPKQSCTPPPGGHSSPVTTTTTTTLTCDDRPIEVTDQLTTNYFDKHAAVGSPDRFPVTGWPGSSPPPPHAATHFPLQRPGADHKFDSNVSDTGHGPGPSPGSVHNYNEKLITDEAARDRDADATGHRTPHSSALNVSNQPNRNWINLNSNQIYHRPERTERRAELVCQRLSPGMSAPSPPSYDGQRWTALPGPHVAYPGGGGGDRADSECANDNLQRHQPRRWVDCNYDNKSVRSHYHREASATDNGRLPDDAPSPPPPPPPPPLSPLSPPPPPYPVADPTAPWRHRARSGSSGSSVKINEIFEFPPPPPYPCDCGAGTVHEPESDDAGAADTGRDYSTSEQISRPEAGRKSPAIATAAFTPDRAVNPTIFPSPRVSAAVSGNDDDQHDDVGDGYLLPTVDLTGGDNDVTGIQTVRTFGTVPQDDESFRSFPRPEHVPPAPAANVDVDYFKTNLTDDRTLDGSANGANRLPSNFTDEAPCKHDTERVPDKSIPAWHRFAAAENRPGEEETVRDRRMISFTDGEFIFGPFDERSLEFGRFELLSDQTPRVAGPMTAPAADERTEQERKITGTASPAAAHGSDAENNAPGDGGEKIVSRPATPPSPGKPDEYRRWARFENGNVSPPPAPTDMTVATAKRRTRGDDIDDIFEQLNHALKANGVEQTAEPMTVERADASISALGQLVENVPVIERILDDLLTFSKQLLEQKRRLSGQTLESDDAVVSTGANRAATPLTEINDDNLINLLANDDAGADKSHERPGVSIVEGEKSANNDSDNDDDDGDAHLANDDAHTTVPQHEDPFASVAIFNWNPLDVYQQHGLFLIDPRFALADMRADVPACQPLPTVPEETVAAEQLPGVEKTTPIAASSKTPAPDWKMSTRHNYPMGCDVVPGATEPAGSSQVLHFYDHGHVRYPLGQDDGQREPGLAGSAIDAEGRDRDAAPNALDLQPSV</sequence>
<organism evidence="2 3">
    <name type="scientific">Anopheles dirus</name>
    <dbReference type="NCBI Taxonomy" id="7168"/>
    <lineage>
        <taxon>Eukaryota</taxon>
        <taxon>Metazoa</taxon>
        <taxon>Ecdysozoa</taxon>
        <taxon>Arthropoda</taxon>
        <taxon>Hexapoda</taxon>
        <taxon>Insecta</taxon>
        <taxon>Pterygota</taxon>
        <taxon>Neoptera</taxon>
        <taxon>Endopterygota</taxon>
        <taxon>Diptera</taxon>
        <taxon>Nematocera</taxon>
        <taxon>Culicoidea</taxon>
        <taxon>Culicidae</taxon>
        <taxon>Anophelinae</taxon>
        <taxon>Anopheles</taxon>
    </lineage>
</organism>
<feature type="region of interest" description="Disordered" evidence="1">
    <location>
        <begin position="312"/>
        <end position="352"/>
    </location>
</feature>
<feature type="region of interest" description="Disordered" evidence="1">
    <location>
        <begin position="1079"/>
        <end position="1125"/>
    </location>
</feature>
<feature type="region of interest" description="Disordered" evidence="1">
    <location>
        <begin position="383"/>
        <end position="434"/>
    </location>
</feature>
<dbReference type="InterPro" id="IPR051412">
    <property type="entry name" value="Formin_Homology_Diaphanous_sf"/>
</dbReference>
<reference evidence="2" key="2">
    <citation type="submission" date="2020-05" db="UniProtKB">
        <authorList>
            <consortium name="EnsemblMetazoa"/>
        </authorList>
    </citation>
    <scope>IDENTIFICATION</scope>
    <source>
        <strain evidence="2">WRAIR2</strain>
    </source>
</reference>
<dbReference type="PANTHER" id="PTHR45691:SF6">
    <property type="entry name" value="PROTEIN DIAPHANOUS"/>
    <property type="match status" value="1"/>
</dbReference>
<keyword evidence="3" id="KW-1185">Reference proteome</keyword>
<dbReference type="EnsemblMetazoa" id="ADIR007809-RA">
    <property type="protein sequence ID" value="ADIR007809-PA"/>
    <property type="gene ID" value="ADIR007809"/>
</dbReference>
<name>A0A182NJI5_9DIPT</name>
<dbReference type="Proteomes" id="UP000075884">
    <property type="component" value="Unassembled WGS sequence"/>
</dbReference>
<dbReference type="GO" id="GO:0030041">
    <property type="term" value="P:actin filament polymerization"/>
    <property type="evidence" value="ECO:0007669"/>
    <property type="project" value="TreeGrafter"/>
</dbReference>
<feature type="region of interest" description="Disordered" evidence="1">
    <location>
        <begin position="787"/>
        <end position="816"/>
    </location>
</feature>
<feature type="compositionally biased region" description="Polar residues" evidence="1">
    <location>
        <begin position="459"/>
        <end position="471"/>
    </location>
</feature>
<feature type="compositionally biased region" description="Basic and acidic residues" evidence="1">
    <location>
        <begin position="755"/>
        <end position="765"/>
    </location>
</feature>
<feature type="compositionally biased region" description="Basic and acidic residues" evidence="1">
    <location>
        <begin position="1080"/>
        <end position="1099"/>
    </location>
</feature>
<feature type="compositionally biased region" description="Basic and acidic residues" evidence="1">
    <location>
        <begin position="887"/>
        <end position="897"/>
    </location>
</feature>
<dbReference type="GO" id="GO:0005884">
    <property type="term" value="C:actin filament"/>
    <property type="evidence" value="ECO:0007669"/>
    <property type="project" value="TreeGrafter"/>
</dbReference>
<proteinExistence type="predicted"/>
<protein>
    <submittedName>
        <fullName evidence="2">Uncharacterized protein</fullName>
    </submittedName>
</protein>
<feature type="region of interest" description="Disordered" evidence="1">
    <location>
        <begin position="752"/>
        <end position="772"/>
    </location>
</feature>
<feature type="region of interest" description="Disordered" evidence="1">
    <location>
        <begin position="1243"/>
        <end position="1280"/>
    </location>
</feature>
<dbReference type="VEuPathDB" id="VectorBase:ADIR007809"/>
<evidence type="ECO:0000313" key="2">
    <source>
        <dbReference type="EnsemblMetazoa" id="ADIR007809-PA"/>
    </source>
</evidence>
<feature type="region of interest" description="Disordered" evidence="1">
    <location>
        <begin position="447"/>
        <end position="471"/>
    </location>
</feature>
<dbReference type="AlphaFoldDB" id="A0A182NJI5"/>
<reference evidence="3" key="1">
    <citation type="submission" date="2013-03" db="EMBL/GenBank/DDBJ databases">
        <title>The Genome Sequence of Anopheles dirus WRAIR2.</title>
        <authorList>
            <consortium name="The Broad Institute Genomics Platform"/>
            <person name="Neafsey D.E."/>
            <person name="Walton C."/>
            <person name="Walker B."/>
            <person name="Young S.K."/>
            <person name="Zeng Q."/>
            <person name="Gargeya S."/>
            <person name="Fitzgerald M."/>
            <person name="Haas B."/>
            <person name="Abouelleil A."/>
            <person name="Allen A.W."/>
            <person name="Alvarado L."/>
            <person name="Arachchi H.M."/>
            <person name="Berlin A.M."/>
            <person name="Chapman S.B."/>
            <person name="Gainer-Dewar J."/>
            <person name="Goldberg J."/>
            <person name="Griggs A."/>
            <person name="Gujja S."/>
            <person name="Hansen M."/>
            <person name="Howarth C."/>
            <person name="Imamovic A."/>
            <person name="Ireland A."/>
            <person name="Larimer J."/>
            <person name="McCowan C."/>
            <person name="Murphy C."/>
            <person name="Pearson M."/>
            <person name="Poon T.W."/>
            <person name="Priest M."/>
            <person name="Roberts A."/>
            <person name="Saif S."/>
            <person name="Shea T."/>
            <person name="Sisk P."/>
            <person name="Sykes S."/>
            <person name="Wortman J."/>
            <person name="Nusbaum C."/>
            <person name="Birren B."/>
        </authorList>
    </citation>
    <scope>NUCLEOTIDE SEQUENCE [LARGE SCALE GENOMIC DNA]</scope>
    <source>
        <strain evidence="3">WRAIR2</strain>
    </source>
</reference>
<feature type="region of interest" description="Disordered" evidence="1">
    <location>
        <begin position="220"/>
        <end position="291"/>
    </location>
</feature>
<evidence type="ECO:0000313" key="3">
    <source>
        <dbReference type="Proteomes" id="UP000075884"/>
    </source>
</evidence>
<feature type="region of interest" description="Disordered" evidence="1">
    <location>
        <begin position="1"/>
        <end position="20"/>
    </location>
</feature>
<dbReference type="PANTHER" id="PTHR45691">
    <property type="entry name" value="PROTEIN DIAPHANOUS"/>
    <property type="match status" value="1"/>
</dbReference>
<evidence type="ECO:0000256" key="1">
    <source>
        <dbReference type="SAM" id="MobiDB-lite"/>
    </source>
</evidence>
<feature type="region of interest" description="Disordered" evidence="1">
    <location>
        <begin position="874"/>
        <end position="939"/>
    </location>
</feature>
<feature type="region of interest" description="Disordered" evidence="1">
    <location>
        <begin position="142"/>
        <end position="197"/>
    </location>
</feature>
<feature type="compositionally biased region" description="Basic and acidic residues" evidence="1">
    <location>
        <begin position="1111"/>
        <end position="1125"/>
    </location>
</feature>
<accession>A0A182NJI5</accession>
<feature type="compositionally biased region" description="Pro residues" evidence="1">
    <location>
        <begin position="328"/>
        <end position="340"/>
    </location>
</feature>